<feature type="domain" description="Dockerin" evidence="2">
    <location>
        <begin position="318"/>
        <end position="384"/>
    </location>
</feature>
<keyword evidence="3" id="KW-0378">Hydrolase</keyword>
<dbReference type="AlphaFoldDB" id="A0A315Y4B7"/>
<dbReference type="PROSITE" id="PS51766">
    <property type="entry name" value="DOCKERIN"/>
    <property type="match status" value="1"/>
</dbReference>
<dbReference type="PANTHER" id="PTHR41775">
    <property type="entry name" value="SECRETED PROTEIN-RELATED"/>
    <property type="match status" value="1"/>
</dbReference>
<proteinExistence type="predicted"/>
<dbReference type="EMBL" id="QGDI01000001">
    <property type="protein sequence ID" value="PWJ15511.1"/>
    <property type="molecule type" value="Genomic_DNA"/>
</dbReference>
<feature type="signal peptide" evidence="1">
    <location>
        <begin position="1"/>
        <end position="21"/>
    </location>
</feature>
<dbReference type="SUPFAM" id="SSF63446">
    <property type="entry name" value="Type I dockerin domain"/>
    <property type="match status" value="1"/>
</dbReference>
<dbReference type="Gene3D" id="1.10.1330.10">
    <property type="entry name" value="Dockerin domain"/>
    <property type="match status" value="1"/>
</dbReference>
<dbReference type="RefSeq" id="WP_109725295.1">
    <property type="nucleotide sequence ID" value="NZ_QGDI01000001.1"/>
</dbReference>
<evidence type="ECO:0000256" key="1">
    <source>
        <dbReference type="SAM" id="SignalP"/>
    </source>
</evidence>
<keyword evidence="1" id="KW-0732">Signal</keyword>
<evidence type="ECO:0000259" key="2">
    <source>
        <dbReference type="PROSITE" id="PS51766"/>
    </source>
</evidence>
<keyword evidence="3" id="KW-0482">Metalloprotease</keyword>
<dbReference type="GO" id="GO:0006508">
    <property type="term" value="P:proteolysis"/>
    <property type="evidence" value="ECO:0007669"/>
    <property type="project" value="UniProtKB-KW"/>
</dbReference>
<evidence type="ECO:0000313" key="4">
    <source>
        <dbReference type="Proteomes" id="UP000245720"/>
    </source>
</evidence>
<dbReference type="InterPro" id="IPR036439">
    <property type="entry name" value="Dockerin_dom_sf"/>
</dbReference>
<feature type="chain" id="PRO_5039430598" evidence="1">
    <location>
        <begin position="22"/>
        <end position="791"/>
    </location>
</feature>
<dbReference type="CDD" id="cd14256">
    <property type="entry name" value="Dockerin_I"/>
    <property type="match status" value="1"/>
</dbReference>
<dbReference type="GO" id="GO:0000272">
    <property type="term" value="P:polysaccharide catabolic process"/>
    <property type="evidence" value="ECO:0007669"/>
    <property type="project" value="InterPro"/>
</dbReference>
<dbReference type="OrthoDB" id="4816645at2"/>
<sequence length="791" mass="88168">MKRIRLLAGLLSAAMCMSIMAVPQSSGMPVKLSASAVTVSEFPEEYKYAADWIWTNRIEREKSTERRNTIFDQIEAGKGTINYVVKWQSYRTVTYEQRQQFEKLLSDSINAWNDRLAGYDGWKYDHIDVKVVGWAVIDKNCLLDLHDDETVYTDTKYYDAQYDTSNGRDTIPDKEPYAPLELSRFEHFQDKNYAYPGGLDKRFDMYMWATQGFPDIGGCGGDWGQRLSDTAYLSMLGGFGSHVLEHEIGHGFGMTDFYGGEGEMDGFPPGGFPGGENSIMMAGSAAKITDFDGWMLRYIWSEIKNDEGRFDLSAPAPAASLKGDVNADGSFNVADLVLLQHWLLGRDDAVLADWKAADLCEDDGLDVFDLCRMRKLLLEGESPYEEPQGSFITANMAKHGASLPTQGRAKMVIFYVDFPDCKYDYSPSTEELNSISFGAADESSQCYPFESFSAFYGRASKGAMELDGQVFRYTTKEKQAVYDDNKVKIAEECYEAFKDQVDFSQFDGNGDGRIDATLFTVPEKAGTDHWWPCAGAFGDPQYRVDGVGVGHIITGNAQIGSTKDYINYISSYCHELGHCTGLPDYYLFTNPADSEGMHGTAGIELMDTDAGSDFGAFSKLMEGWYHDGQVQVFDPSKGTQTFTLSNAQTNSGNCIIIPKGKLADDYFSEYFIIEYITKDGNNSAVGSKTGWWVKTGEGVRIYHIDATTEYGWNTYFRYASGSEFTNKDKGRRLIRVIDDTEKDNLYHSGDVINGSISGFHWYDSNGGQTVETGLTITVGELNDGKYTVTIG</sequence>
<reference evidence="3 4" key="1">
    <citation type="submission" date="2018-05" db="EMBL/GenBank/DDBJ databases">
        <title>The Hungate 1000. A catalogue of reference genomes from the rumen microbiome.</title>
        <authorList>
            <person name="Kelly W."/>
        </authorList>
    </citation>
    <scope>NUCLEOTIDE SEQUENCE [LARGE SCALE GENOMIC DNA]</scope>
    <source>
        <strain evidence="3 4">SAb67</strain>
    </source>
</reference>
<comment type="caution">
    <text evidence="3">The sequence shown here is derived from an EMBL/GenBank/DDBJ whole genome shotgun (WGS) entry which is preliminary data.</text>
</comment>
<evidence type="ECO:0000313" key="3">
    <source>
        <dbReference type="EMBL" id="PWJ15511.1"/>
    </source>
</evidence>
<name>A0A315Y4B7_RUMFL</name>
<dbReference type="InterPro" id="IPR016134">
    <property type="entry name" value="Dockerin_dom"/>
</dbReference>
<keyword evidence="3" id="KW-0645">Protease</keyword>
<dbReference type="Proteomes" id="UP000245720">
    <property type="component" value="Unassembled WGS sequence"/>
</dbReference>
<gene>
    <name evidence="3" type="ORF">IE37_00412</name>
</gene>
<protein>
    <submittedName>
        <fullName evidence="3">M6 family metalloprotease-like protein</fullName>
    </submittedName>
</protein>
<organism evidence="3 4">
    <name type="scientific">Ruminococcus flavefaciens</name>
    <dbReference type="NCBI Taxonomy" id="1265"/>
    <lineage>
        <taxon>Bacteria</taxon>
        <taxon>Bacillati</taxon>
        <taxon>Bacillota</taxon>
        <taxon>Clostridia</taxon>
        <taxon>Eubacteriales</taxon>
        <taxon>Oscillospiraceae</taxon>
        <taxon>Ruminococcus</taxon>
    </lineage>
</organism>
<accession>A0A315Y4B7</accession>
<dbReference type="GO" id="GO:0008237">
    <property type="term" value="F:metallopeptidase activity"/>
    <property type="evidence" value="ECO:0007669"/>
    <property type="project" value="UniProtKB-KW"/>
</dbReference>
<dbReference type="SUPFAM" id="SSF55486">
    <property type="entry name" value="Metalloproteases ('zincins'), catalytic domain"/>
    <property type="match status" value="1"/>
</dbReference>
<dbReference type="PANTHER" id="PTHR41775:SF1">
    <property type="entry name" value="PEPTIDASE M6-LIKE DOMAIN-CONTAINING PROTEIN"/>
    <property type="match status" value="1"/>
</dbReference>